<dbReference type="SUPFAM" id="SSF109604">
    <property type="entry name" value="HD-domain/PDEase-like"/>
    <property type="match status" value="1"/>
</dbReference>
<comment type="caution">
    <text evidence="1">The sequence shown here is derived from an EMBL/GenBank/DDBJ whole genome shotgun (WGS) entry which is preliminary data.</text>
</comment>
<sequence length="236" mass="27806">MPTDSTSSRLLHHPVIRKLYGSWRQSLYAANAECDRQTQYKVFAHLITQYQQPHRHYHTIYHLAHLITLAERFAHLCHDLPTIILTIFYHDSVYKRFSKKNETESAKQATKELPLLGMNAAHTKQISQWILATEQHQPSSNSKDEQFFLDLDLAILATPEALYRRYLHQVRMEHRYIPLWLYRRLRNKVLSSLISRPTLYLTPELQARWEQQARKNIQQELQGEMATTSGLKECGV</sequence>
<accession>A0ABS5ZGB8</accession>
<gene>
    <name evidence="1" type="ORF">KCG35_17760</name>
</gene>
<organism evidence="1 2">
    <name type="scientific">Zooshikella harenae</name>
    <dbReference type="NCBI Taxonomy" id="2827238"/>
    <lineage>
        <taxon>Bacteria</taxon>
        <taxon>Pseudomonadati</taxon>
        <taxon>Pseudomonadota</taxon>
        <taxon>Gammaproteobacteria</taxon>
        <taxon>Oceanospirillales</taxon>
        <taxon>Zooshikellaceae</taxon>
        <taxon>Zooshikella</taxon>
    </lineage>
</organism>
<name>A0ABS5ZGB8_9GAMM</name>
<proteinExistence type="predicted"/>
<dbReference type="InterPro" id="IPR009218">
    <property type="entry name" value="HD_phosphohydro"/>
</dbReference>
<dbReference type="PANTHER" id="PTHR21174">
    <property type="match status" value="1"/>
</dbReference>
<keyword evidence="2" id="KW-1185">Reference proteome</keyword>
<reference evidence="1 2" key="1">
    <citation type="submission" date="2021-04" db="EMBL/GenBank/DDBJ databases">
        <authorList>
            <person name="Pira H."/>
            <person name="Risdian C."/>
            <person name="Wink J."/>
        </authorList>
    </citation>
    <scope>NUCLEOTIDE SEQUENCE [LARGE SCALE GENOMIC DNA]</scope>
    <source>
        <strain evidence="1 2">WH53</strain>
    </source>
</reference>
<evidence type="ECO:0000313" key="1">
    <source>
        <dbReference type="EMBL" id="MBU2712918.1"/>
    </source>
</evidence>
<dbReference type="RefSeq" id="WP_215821140.1">
    <property type="nucleotide sequence ID" value="NZ_JAGSOY010000054.1"/>
</dbReference>
<evidence type="ECO:0000313" key="2">
    <source>
        <dbReference type="Proteomes" id="UP000690515"/>
    </source>
</evidence>
<evidence type="ECO:0008006" key="3">
    <source>
        <dbReference type="Google" id="ProtNLM"/>
    </source>
</evidence>
<dbReference type="PANTHER" id="PTHR21174:SF0">
    <property type="entry name" value="HD PHOSPHOHYDROLASE FAMILY PROTEIN-RELATED"/>
    <property type="match status" value="1"/>
</dbReference>
<protein>
    <recommendedName>
        <fullName evidence="3">Metal-dependent HD superfamily phosphohydrolase</fullName>
    </recommendedName>
</protein>
<dbReference type="Proteomes" id="UP000690515">
    <property type="component" value="Unassembled WGS sequence"/>
</dbReference>
<dbReference type="PIRSF" id="PIRSF035170">
    <property type="entry name" value="HD_phosphohydro"/>
    <property type="match status" value="1"/>
</dbReference>
<dbReference type="EMBL" id="JAGSOY010000054">
    <property type="protein sequence ID" value="MBU2712918.1"/>
    <property type="molecule type" value="Genomic_DNA"/>
</dbReference>